<gene>
    <name evidence="1" type="ORF">LTR36_001433</name>
</gene>
<keyword evidence="2" id="KW-1185">Reference proteome</keyword>
<accession>A0AAV9JPI6</accession>
<comment type="caution">
    <text evidence="1">The sequence shown here is derived from an EMBL/GenBank/DDBJ whole genome shotgun (WGS) entry which is preliminary data.</text>
</comment>
<proteinExistence type="predicted"/>
<protein>
    <submittedName>
        <fullName evidence="1">Uncharacterized protein</fullName>
    </submittedName>
</protein>
<name>A0AAV9JPI6_9PEZI</name>
<reference evidence="1 2" key="1">
    <citation type="submission" date="2021-11" db="EMBL/GenBank/DDBJ databases">
        <title>Black yeast isolated from Biological Soil Crust.</title>
        <authorList>
            <person name="Kurbessoian T."/>
        </authorList>
    </citation>
    <scope>NUCLEOTIDE SEQUENCE [LARGE SCALE GENOMIC DNA]</scope>
    <source>
        <strain evidence="1 2">CCFEE 5522</strain>
    </source>
</reference>
<dbReference type="EMBL" id="JAVFHQ010000012">
    <property type="protein sequence ID" value="KAK4547211.1"/>
    <property type="molecule type" value="Genomic_DNA"/>
</dbReference>
<dbReference type="Proteomes" id="UP001324427">
    <property type="component" value="Unassembled WGS sequence"/>
</dbReference>
<dbReference type="AlphaFoldDB" id="A0AAV9JPI6"/>
<sequence length="146" mass="15614">MANVQPPTTLRAIRCGSRTFYFNRVNPYPNATNRDFTLGFMVQAALVINHDDTLSHHGDCIMSAAYAMFDPADVDAMIVAKDAAAQGAMNGSGGMSGAVVLVLRAVLNFASKLNIARAGQELNAVAEHIFDPSERGRAMKEVLASL</sequence>
<evidence type="ECO:0000313" key="2">
    <source>
        <dbReference type="Proteomes" id="UP001324427"/>
    </source>
</evidence>
<evidence type="ECO:0000313" key="1">
    <source>
        <dbReference type="EMBL" id="KAK4547211.1"/>
    </source>
</evidence>
<organism evidence="1 2">
    <name type="scientific">Oleoguttula mirabilis</name>
    <dbReference type="NCBI Taxonomy" id="1507867"/>
    <lineage>
        <taxon>Eukaryota</taxon>
        <taxon>Fungi</taxon>
        <taxon>Dikarya</taxon>
        <taxon>Ascomycota</taxon>
        <taxon>Pezizomycotina</taxon>
        <taxon>Dothideomycetes</taxon>
        <taxon>Dothideomycetidae</taxon>
        <taxon>Mycosphaerellales</taxon>
        <taxon>Teratosphaeriaceae</taxon>
        <taxon>Oleoguttula</taxon>
    </lineage>
</organism>